<dbReference type="AlphaFoldDB" id="M6V2N8"/>
<sequence>MIQEGLRKIDKQKYGLTKNDFVLSEAYHYTQKDNVNIDGTPNMVWTKEWRRFNQCFISSGTAFVNKLIDNLIRSGLEYKKSGRVDELAYLIGVGKYKQGDTVENNRRFFWNNHRDYINQVLAEAFPDASPIPRVDYSKVGINSLNKLAIAIHLERQPMFGIHLGKGGGHILTAVGYHTDSAGKVAGLWVSDPAGVYTEGYSKPLDGFMSLLPREVFKDVFRTDAHMMDLVV</sequence>
<dbReference type="RefSeq" id="WP_004486528.1">
    <property type="nucleotide sequence ID" value="NZ_AHOQ02000048.1"/>
</dbReference>
<dbReference type="EMBL" id="AHOQ02000048">
    <property type="protein sequence ID" value="EMO43798.1"/>
    <property type="molecule type" value="Genomic_DNA"/>
</dbReference>
<gene>
    <name evidence="1" type="ORF">LEP1GSC187_0535</name>
</gene>
<evidence type="ECO:0000313" key="1">
    <source>
        <dbReference type="EMBL" id="EMO43798.1"/>
    </source>
</evidence>
<dbReference type="Proteomes" id="UP000012160">
    <property type="component" value="Unassembled WGS sequence"/>
</dbReference>
<name>M6V2N8_9LEPT</name>
<evidence type="ECO:0000313" key="2">
    <source>
        <dbReference type="Proteomes" id="UP000012160"/>
    </source>
</evidence>
<protein>
    <submittedName>
        <fullName evidence="1">Uncharacterized protein</fullName>
    </submittedName>
</protein>
<comment type="caution">
    <text evidence="1">The sequence shown here is derived from an EMBL/GenBank/DDBJ whole genome shotgun (WGS) entry which is preliminary data.</text>
</comment>
<proteinExistence type="predicted"/>
<accession>M6V2N8</accession>
<organism evidence="1 2">
    <name type="scientific">Leptospira santarosai str. ZUN179</name>
    <dbReference type="NCBI Taxonomy" id="1049985"/>
    <lineage>
        <taxon>Bacteria</taxon>
        <taxon>Pseudomonadati</taxon>
        <taxon>Spirochaetota</taxon>
        <taxon>Spirochaetia</taxon>
        <taxon>Leptospirales</taxon>
        <taxon>Leptospiraceae</taxon>
        <taxon>Leptospira</taxon>
    </lineage>
</organism>
<reference evidence="1 2" key="1">
    <citation type="submission" date="2013-01" db="EMBL/GenBank/DDBJ databases">
        <authorList>
            <person name="Harkins D.M."/>
            <person name="Durkin A.S."/>
            <person name="Brinkac L.M."/>
            <person name="Haft D.H."/>
            <person name="Selengut J.D."/>
            <person name="Sanka R."/>
            <person name="DePew J."/>
            <person name="Purushe J."/>
            <person name="Matthias M.A."/>
            <person name="Vinetz J.M."/>
            <person name="Sutton G.G."/>
            <person name="Nierman W.C."/>
            <person name="Fouts D.E."/>
        </authorList>
    </citation>
    <scope>NUCLEOTIDE SEQUENCE [LARGE SCALE GENOMIC DNA]</scope>
    <source>
        <strain evidence="1 2">ZUN179</strain>
    </source>
</reference>